<feature type="compositionally biased region" description="Low complexity" evidence="5">
    <location>
        <begin position="165"/>
        <end position="175"/>
    </location>
</feature>
<dbReference type="GO" id="GO:0008270">
    <property type="term" value="F:zinc ion binding"/>
    <property type="evidence" value="ECO:0007669"/>
    <property type="project" value="UniProtKB-KW"/>
</dbReference>
<feature type="compositionally biased region" description="Pro residues" evidence="5">
    <location>
        <begin position="176"/>
        <end position="227"/>
    </location>
</feature>
<keyword evidence="1" id="KW-0479">Metal-binding</keyword>
<dbReference type="CDD" id="cd16620">
    <property type="entry name" value="vRING-HC-C4C4_RBBP6"/>
    <property type="match status" value="1"/>
</dbReference>
<organism>
    <name type="scientific">Branchiostoma floridae</name>
    <name type="common">Florida lancelet</name>
    <name type="synonym">Amphioxus</name>
    <dbReference type="NCBI Taxonomy" id="7739"/>
    <lineage>
        <taxon>Eukaryota</taxon>
        <taxon>Metazoa</taxon>
        <taxon>Chordata</taxon>
        <taxon>Cephalochordata</taxon>
        <taxon>Leptocardii</taxon>
        <taxon>Amphioxiformes</taxon>
        <taxon>Branchiostomatidae</taxon>
        <taxon>Branchiostoma</taxon>
    </lineage>
</organism>
<dbReference type="GO" id="GO:0061630">
    <property type="term" value="F:ubiquitin protein ligase activity"/>
    <property type="evidence" value="ECO:0007669"/>
    <property type="project" value="InterPro"/>
</dbReference>
<dbReference type="STRING" id="7739.C3Z7Q4"/>
<dbReference type="SUPFAM" id="SSF57850">
    <property type="entry name" value="RING/U-box"/>
    <property type="match status" value="1"/>
</dbReference>
<evidence type="ECO:0000256" key="1">
    <source>
        <dbReference type="ARBA" id="ARBA00022723"/>
    </source>
</evidence>
<dbReference type="InterPro" id="IPR013083">
    <property type="entry name" value="Znf_RING/FYVE/PHD"/>
</dbReference>
<feature type="region of interest" description="Disordered" evidence="5">
    <location>
        <begin position="132"/>
        <end position="227"/>
    </location>
</feature>
<dbReference type="Gene3D" id="3.30.40.10">
    <property type="entry name" value="Zinc/RING finger domain, C3HC4 (zinc finger)"/>
    <property type="match status" value="1"/>
</dbReference>
<evidence type="ECO:0000313" key="7">
    <source>
        <dbReference type="EMBL" id="EEN51409.1"/>
    </source>
</evidence>
<protein>
    <recommendedName>
        <fullName evidence="6">RING-type domain-containing protein</fullName>
    </recommendedName>
</protein>
<dbReference type="PANTHER" id="PTHR15439">
    <property type="entry name" value="RETINOBLASTOMA-BINDING PROTEIN 6"/>
    <property type="match status" value="1"/>
</dbReference>
<dbReference type="GO" id="GO:0016567">
    <property type="term" value="P:protein ubiquitination"/>
    <property type="evidence" value="ECO:0007669"/>
    <property type="project" value="InterPro"/>
</dbReference>
<feature type="compositionally biased region" description="Basic and acidic residues" evidence="5">
    <location>
        <begin position="29"/>
        <end position="38"/>
    </location>
</feature>
<feature type="region of interest" description="Disordered" evidence="5">
    <location>
        <begin position="29"/>
        <end position="51"/>
    </location>
</feature>
<evidence type="ECO:0000259" key="6">
    <source>
        <dbReference type="PROSITE" id="PS50089"/>
    </source>
</evidence>
<sequence>MTTVSGPGAKGALLTATGEYAVPTIDEQAYKEGKKERPPFLPSQEQEVVPEEDNSIPQELLCMLCKDLLSDAVVIPCCGNSFCDECIRNSLLESEEHVCPSCNETGVSPDSLIANKFLRQAVTNFKNETGYTKAKLKKQEAAPDPTPSRPPDKPQVQQLPPPASTAPSSSGATAAPPHPPPFFPPPPGPGMVPGPPQPPTFPPGQPPPPGLTPPQGFPGQPPPAPNR</sequence>
<accession>C3Z7Q4</accession>
<keyword evidence="3" id="KW-0862">Zinc</keyword>
<dbReference type="Pfam" id="PF13923">
    <property type="entry name" value="zf-C3HC4_2"/>
    <property type="match status" value="1"/>
</dbReference>
<feature type="domain" description="RING-type" evidence="6">
    <location>
        <begin position="62"/>
        <end position="103"/>
    </location>
</feature>
<name>C3Z7Q4_BRAFL</name>
<reference evidence="7" key="1">
    <citation type="journal article" date="2008" name="Nature">
        <title>The amphioxus genome and the evolution of the chordate karyotype.</title>
        <authorList>
            <consortium name="US DOE Joint Genome Institute (JGI-PGF)"/>
            <person name="Putnam N.H."/>
            <person name="Butts T."/>
            <person name="Ferrier D.E.K."/>
            <person name="Furlong R.F."/>
            <person name="Hellsten U."/>
            <person name="Kawashima T."/>
            <person name="Robinson-Rechavi M."/>
            <person name="Shoguchi E."/>
            <person name="Terry A."/>
            <person name="Yu J.-K."/>
            <person name="Benito-Gutierrez E.L."/>
            <person name="Dubchak I."/>
            <person name="Garcia-Fernandez J."/>
            <person name="Gibson-Brown J.J."/>
            <person name="Grigoriev I.V."/>
            <person name="Horton A.C."/>
            <person name="de Jong P.J."/>
            <person name="Jurka J."/>
            <person name="Kapitonov V.V."/>
            <person name="Kohara Y."/>
            <person name="Kuroki Y."/>
            <person name="Lindquist E."/>
            <person name="Lucas S."/>
            <person name="Osoegawa K."/>
            <person name="Pennacchio L.A."/>
            <person name="Salamov A.A."/>
            <person name="Satou Y."/>
            <person name="Sauka-Spengler T."/>
            <person name="Schmutz J."/>
            <person name="Shin-I T."/>
            <person name="Toyoda A."/>
            <person name="Bronner-Fraser M."/>
            <person name="Fujiyama A."/>
            <person name="Holland L.Z."/>
            <person name="Holland P.W.H."/>
            <person name="Satoh N."/>
            <person name="Rokhsar D.S."/>
        </authorList>
    </citation>
    <scope>NUCLEOTIDE SEQUENCE [LARGE SCALE GENOMIC DNA]</scope>
    <source>
        <strain evidence="7">S238N-H82</strain>
        <tissue evidence="7">Testes</tissue>
    </source>
</reference>
<dbReference type="SMART" id="SM00184">
    <property type="entry name" value="RING"/>
    <property type="match status" value="1"/>
</dbReference>
<dbReference type="AlphaFoldDB" id="C3Z7Q4"/>
<gene>
    <name evidence="7" type="ORF">BRAFLDRAFT_69227</name>
</gene>
<dbReference type="eggNOG" id="KOG0314">
    <property type="taxonomic scope" value="Eukaryota"/>
</dbReference>
<evidence type="ECO:0000256" key="2">
    <source>
        <dbReference type="ARBA" id="ARBA00022771"/>
    </source>
</evidence>
<dbReference type="GO" id="GO:0006397">
    <property type="term" value="P:mRNA processing"/>
    <property type="evidence" value="ECO:0007669"/>
    <property type="project" value="InterPro"/>
</dbReference>
<dbReference type="InterPro" id="IPR001841">
    <property type="entry name" value="Znf_RING"/>
</dbReference>
<dbReference type="EMBL" id="GG666591">
    <property type="protein sequence ID" value="EEN51409.1"/>
    <property type="molecule type" value="Genomic_DNA"/>
</dbReference>
<proteinExistence type="predicted"/>
<dbReference type="InParanoid" id="C3Z7Q4"/>
<dbReference type="PROSITE" id="PS50089">
    <property type="entry name" value="ZF_RING_2"/>
    <property type="match status" value="1"/>
</dbReference>
<dbReference type="PANTHER" id="PTHR15439:SF0">
    <property type="entry name" value="CELL DIVISION CYCLE AND APOPTOSIS REGULATOR PROTEIN 1-RELATED"/>
    <property type="match status" value="1"/>
</dbReference>
<evidence type="ECO:0000256" key="4">
    <source>
        <dbReference type="PROSITE-ProRule" id="PRU00175"/>
    </source>
</evidence>
<evidence type="ECO:0000256" key="3">
    <source>
        <dbReference type="ARBA" id="ARBA00022833"/>
    </source>
</evidence>
<keyword evidence="2 4" id="KW-0863">Zinc-finger</keyword>
<dbReference type="InterPro" id="IPR033489">
    <property type="entry name" value="RBBP6"/>
</dbReference>
<evidence type="ECO:0000256" key="5">
    <source>
        <dbReference type="SAM" id="MobiDB-lite"/>
    </source>
</evidence>